<evidence type="ECO:0000313" key="3">
    <source>
        <dbReference type="EMBL" id="PVZ14629.1"/>
    </source>
</evidence>
<keyword evidence="4" id="KW-1185">Reference proteome</keyword>
<accession>A0A2U1FR52</accession>
<dbReference type="Pfam" id="PF01717">
    <property type="entry name" value="Meth_synt_2"/>
    <property type="match status" value="1"/>
</dbReference>
<protein>
    <submittedName>
        <fullName evidence="3">Cobalamin-independent methionine synthase catalytic subunit</fullName>
    </submittedName>
</protein>
<sequence>MSETTDPATPTANPARAPQPRAPQPGDRATGLGSWPGTDRREAARTVVGELPGMPYVPELPARGVGADMVGRGAAMLVDLAVEVWPSGYRVARRPGSDHRRAVELLARDVDALDEALGEAGATPAAVKVQVVGPWTLAAGVELRSGHRVLTDRGAVAEFAASLAEGLRAHVAELARRTGAPVVVQLDEPTLPAVLAGSLPTPSGYGTVGAVPGAEARALLADAITAAREAGAASVAVHCCHPTPPLALLGAAGADAVAVDLGALGGAEAPAEVLDALGELWEAGTELWLGIVPSTDPATPPALHDLARPALDLADRLGFDRARLADRAVVTPACGLAGADPGWARRATSTTVELARAFADPPASW</sequence>
<name>A0A2U1FR52_9PSEU</name>
<dbReference type="OrthoDB" id="5242426at2"/>
<dbReference type="GO" id="GO:0008270">
    <property type="term" value="F:zinc ion binding"/>
    <property type="evidence" value="ECO:0007669"/>
    <property type="project" value="InterPro"/>
</dbReference>
<evidence type="ECO:0000256" key="1">
    <source>
        <dbReference type="SAM" id="MobiDB-lite"/>
    </source>
</evidence>
<dbReference type="GO" id="GO:0009086">
    <property type="term" value="P:methionine biosynthetic process"/>
    <property type="evidence" value="ECO:0007669"/>
    <property type="project" value="InterPro"/>
</dbReference>
<dbReference type="InterPro" id="IPR002629">
    <property type="entry name" value="Met_Synth_C/arc"/>
</dbReference>
<dbReference type="SUPFAM" id="SSF51726">
    <property type="entry name" value="UROD/MetE-like"/>
    <property type="match status" value="1"/>
</dbReference>
<feature type="domain" description="Cobalamin-independent methionine synthase MetE C-terminal/archaeal" evidence="2">
    <location>
        <begin position="30"/>
        <end position="356"/>
    </location>
</feature>
<dbReference type="GO" id="GO:0003871">
    <property type="term" value="F:5-methyltetrahydropteroyltriglutamate-homocysteine S-methyltransferase activity"/>
    <property type="evidence" value="ECO:0007669"/>
    <property type="project" value="InterPro"/>
</dbReference>
<dbReference type="Proteomes" id="UP000245639">
    <property type="component" value="Unassembled WGS sequence"/>
</dbReference>
<dbReference type="Gene3D" id="3.20.20.210">
    <property type="match status" value="1"/>
</dbReference>
<evidence type="ECO:0000259" key="2">
    <source>
        <dbReference type="Pfam" id="PF01717"/>
    </source>
</evidence>
<feature type="compositionally biased region" description="Low complexity" evidence="1">
    <location>
        <begin position="7"/>
        <end position="19"/>
    </location>
</feature>
<reference evidence="3 4" key="1">
    <citation type="submission" date="2018-04" db="EMBL/GenBank/DDBJ databases">
        <title>Genomic Encyclopedia of Type Strains, Phase IV (KMG-IV): sequencing the most valuable type-strain genomes for metagenomic binning, comparative biology and taxonomic classification.</title>
        <authorList>
            <person name="Goeker M."/>
        </authorList>
    </citation>
    <scope>NUCLEOTIDE SEQUENCE [LARGE SCALE GENOMIC DNA]</scope>
    <source>
        <strain evidence="3 4">DSM 45771</strain>
    </source>
</reference>
<dbReference type="AlphaFoldDB" id="A0A2U1FR52"/>
<gene>
    <name evidence="3" type="ORF">C8D89_101496</name>
</gene>
<comment type="caution">
    <text evidence="3">The sequence shown here is derived from an EMBL/GenBank/DDBJ whole genome shotgun (WGS) entry which is preliminary data.</text>
</comment>
<organism evidence="3 4">
    <name type="scientific">Actinomycetospora cinnamomea</name>
    <dbReference type="NCBI Taxonomy" id="663609"/>
    <lineage>
        <taxon>Bacteria</taxon>
        <taxon>Bacillati</taxon>
        <taxon>Actinomycetota</taxon>
        <taxon>Actinomycetes</taxon>
        <taxon>Pseudonocardiales</taxon>
        <taxon>Pseudonocardiaceae</taxon>
        <taxon>Actinomycetospora</taxon>
    </lineage>
</organism>
<evidence type="ECO:0000313" key="4">
    <source>
        <dbReference type="Proteomes" id="UP000245639"/>
    </source>
</evidence>
<proteinExistence type="predicted"/>
<feature type="region of interest" description="Disordered" evidence="1">
    <location>
        <begin position="1"/>
        <end position="40"/>
    </location>
</feature>
<dbReference type="EMBL" id="QEKW01000001">
    <property type="protein sequence ID" value="PVZ14629.1"/>
    <property type="molecule type" value="Genomic_DNA"/>
</dbReference>
<dbReference type="InterPro" id="IPR038071">
    <property type="entry name" value="UROD/MetE-like_sf"/>
</dbReference>